<dbReference type="GO" id="GO:0003677">
    <property type="term" value="F:DNA binding"/>
    <property type="evidence" value="ECO:0007669"/>
    <property type="project" value="InterPro"/>
</dbReference>
<sequence length="147" mass="17304">MVLFYHSGRFNDRLGNGVSFLLFYSMLTGEGGLIMPFLMIRTAKEWIKLPLDQVYDITSHPDKAHYVRIKTAGKSYDVLDSLSRLEKEYSPVLVRCHRNCLVNLSKIREIDVEKRALILESNRPIAFSRRRYQELRQLWLNKGEEIR</sequence>
<gene>
    <name evidence="1" type="ORF">CWI26_01290</name>
</gene>
<dbReference type="InterPro" id="IPR007492">
    <property type="entry name" value="LytTR_DNA-bd_dom"/>
</dbReference>
<reference evidence="1 2" key="1">
    <citation type="submission" date="2017-11" db="EMBL/GenBank/DDBJ databases">
        <title>Genome analysis of Streptococcus suis serotype chz stain ah681.</title>
        <authorList>
            <person name="Pan Z."/>
            <person name="Zhang Y."/>
            <person name="Ma J."/>
            <person name="Lu P."/>
            <person name="Zhu Y."/>
            <person name="Zhong X."/>
            <person name="Dong W."/>
            <person name="Lu C."/>
            <person name="Yao H."/>
        </authorList>
    </citation>
    <scope>NUCLEOTIDE SEQUENCE [LARGE SCALE GENOMIC DNA]</scope>
    <source>
        <strain evidence="1 2">AH681</strain>
    </source>
</reference>
<dbReference type="InterPro" id="IPR046947">
    <property type="entry name" value="LytR-like"/>
</dbReference>
<dbReference type="PANTHER" id="PTHR37299">
    <property type="entry name" value="TRANSCRIPTIONAL REGULATOR-RELATED"/>
    <property type="match status" value="1"/>
</dbReference>
<proteinExistence type="predicted"/>
<organism evidence="1 2">
    <name type="scientific">Streptococcus suis</name>
    <dbReference type="NCBI Taxonomy" id="1307"/>
    <lineage>
        <taxon>Bacteria</taxon>
        <taxon>Bacillati</taxon>
        <taxon>Bacillota</taxon>
        <taxon>Bacilli</taxon>
        <taxon>Lactobacillales</taxon>
        <taxon>Streptococcaceae</taxon>
        <taxon>Streptococcus</taxon>
    </lineage>
</organism>
<dbReference type="AlphaFoldDB" id="A0A2I5KLL1"/>
<evidence type="ECO:0000313" key="2">
    <source>
        <dbReference type="Proteomes" id="UP000231863"/>
    </source>
</evidence>
<dbReference type="GO" id="GO:0000156">
    <property type="term" value="F:phosphorelay response regulator activity"/>
    <property type="evidence" value="ECO:0007669"/>
    <property type="project" value="InterPro"/>
</dbReference>
<name>A0A2I5KLL1_STRSU</name>
<dbReference type="EMBL" id="CP025043">
    <property type="protein sequence ID" value="AUA18240.1"/>
    <property type="molecule type" value="Genomic_DNA"/>
</dbReference>
<accession>A0A2I5KLL1</accession>
<protein>
    <submittedName>
        <fullName evidence="1">LytTR family transcriptional regulator</fullName>
    </submittedName>
</protein>
<dbReference type="Proteomes" id="UP000231863">
    <property type="component" value="Chromosome"/>
</dbReference>
<dbReference type="SMART" id="SM00850">
    <property type="entry name" value="LytTR"/>
    <property type="match status" value="1"/>
</dbReference>
<evidence type="ECO:0000313" key="1">
    <source>
        <dbReference type="EMBL" id="AUA18240.1"/>
    </source>
</evidence>
<dbReference type="Gene3D" id="2.40.50.1020">
    <property type="entry name" value="LytTr DNA-binding domain"/>
    <property type="match status" value="1"/>
</dbReference>
<dbReference type="PANTHER" id="PTHR37299:SF1">
    <property type="entry name" value="STAGE 0 SPORULATION PROTEIN A HOMOLOG"/>
    <property type="match status" value="1"/>
</dbReference>
<dbReference type="Pfam" id="PF04397">
    <property type="entry name" value="LytTR"/>
    <property type="match status" value="1"/>
</dbReference>
<dbReference type="PROSITE" id="PS50930">
    <property type="entry name" value="HTH_LYTTR"/>
    <property type="match status" value="1"/>
</dbReference>